<dbReference type="Proteomes" id="UP000663859">
    <property type="component" value="Unassembled WGS sequence"/>
</dbReference>
<dbReference type="EMBL" id="CAJNOB010000012">
    <property type="protein sequence ID" value="CAF0696289.1"/>
    <property type="molecule type" value="Genomic_DNA"/>
</dbReference>
<name>A0A8J2BPG3_9BACT</name>
<protein>
    <submittedName>
        <fullName evidence="2">Uncharacterized protein</fullName>
    </submittedName>
</protein>
<accession>A0A8J2BPG3</accession>
<evidence type="ECO:0000313" key="2">
    <source>
        <dbReference type="EMBL" id="CAF0696289.1"/>
    </source>
</evidence>
<keyword evidence="3" id="KW-1185">Reference proteome</keyword>
<reference evidence="2" key="1">
    <citation type="submission" date="2021-02" db="EMBL/GenBank/DDBJ databases">
        <authorList>
            <person name="Cremers G."/>
            <person name="Picone N."/>
        </authorList>
    </citation>
    <scope>NUCLEOTIDE SEQUENCE</scope>
    <source>
        <strain evidence="2">PQ17</strain>
    </source>
</reference>
<evidence type="ECO:0000313" key="3">
    <source>
        <dbReference type="Proteomes" id="UP000663859"/>
    </source>
</evidence>
<organism evidence="2 3">
    <name type="scientific">Candidatus Methylacidithermus pantelleriae</name>
    <dbReference type="NCBI Taxonomy" id="2744239"/>
    <lineage>
        <taxon>Bacteria</taxon>
        <taxon>Pseudomonadati</taxon>
        <taxon>Verrucomicrobiota</taxon>
        <taxon>Methylacidiphilae</taxon>
        <taxon>Methylacidiphilales</taxon>
        <taxon>Methylacidiphilaceae</taxon>
        <taxon>Candidatus Methylacidithermus</taxon>
    </lineage>
</organism>
<comment type="caution">
    <text evidence="2">The sequence shown here is derived from an EMBL/GenBank/DDBJ whole genome shotgun (WGS) entry which is preliminary data.</text>
</comment>
<evidence type="ECO:0000256" key="1">
    <source>
        <dbReference type="SAM" id="MobiDB-lite"/>
    </source>
</evidence>
<sequence>MLGKPKGKYADSCADDCGKLALAKNPGGKRSSPSPSLDAKGKLGAHGTLVRLKGCQERNKIATHKAFSSKNIRIKLSASAKRQPTGYKTAWRMRDKVRLPFRQGGCRPERYSWMRSRSGLTASPTRRGCASADQKRVERDTWFGFSQLALQANRCASSRLSRNRLRDGGPWERARWAGR</sequence>
<proteinExistence type="predicted"/>
<gene>
    <name evidence="2" type="ORF">MPNT_20178</name>
</gene>
<feature type="region of interest" description="Disordered" evidence="1">
    <location>
        <begin position="24"/>
        <end position="43"/>
    </location>
</feature>
<dbReference type="AlphaFoldDB" id="A0A8J2BPG3"/>